<dbReference type="SUPFAM" id="SSF55718">
    <property type="entry name" value="SCP-like"/>
    <property type="match status" value="1"/>
</dbReference>
<keyword evidence="2" id="KW-1185">Reference proteome</keyword>
<protein>
    <recommendedName>
        <fullName evidence="3">SCP2 domain-containing protein</fullName>
    </recommendedName>
</protein>
<accession>A0ABP4FD01</accession>
<evidence type="ECO:0008006" key="3">
    <source>
        <dbReference type="Google" id="ProtNLM"/>
    </source>
</evidence>
<comment type="caution">
    <text evidence="1">The sequence shown here is derived from an EMBL/GenBank/DDBJ whole genome shotgun (WGS) entry which is preliminary data.</text>
</comment>
<dbReference type="Gene3D" id="3.30.1050.10">
    <property type="entry name" value="SCP2 sterol-binding domain"/>
    <property type="match status" value="1"/>
</dbReference>
<sequence length="136" mass="14894">MAEEFKFFSPEWCEAAIPVVNSHEATIQGFKDASTFSHRMAFTCAERGLVTHMEWKEGKVAEWSGPQYDESDLWLIIDAGLATWQAAASGASEGGKLLLAGKIKFKKGPMSAAIENAGAFNNFLSSWGMVPTDWDV</sequence>
<evidence type="ECO:0000313" key="2">
    <source>
        <dbReference type="Proteomes" id="UP001499979"/>
    </source>
</evidence>
<evidence type="ECO:0000313" key="1">
    <source>
        <dbReference type="EMBL" id="GAA1162891.1"/>
    </source>
</evidence>
<gene>
    <name evidence="1" type="ORF">GCM10009606_45910</name>
</gene>
<dbReference type="EMBL" id="BAAAJE010000030">
    <property type="protein sequence ID" value="GAA1162891.1"/>
    <property type="molecule type" value="Genomic_DNA"/>
</dbReference>
<dbReference type="InterPro" id="IPR036527">
    <property type="entry name" value="SCP2_sterol-bd_dom_sf"/>
</dbReference>
<reference evidence="2" key="1">
    <citation type="journal article" date="2019" name="Int. J. Syst. Evol. Microbiol.">
        <title>The Global Catalogue of Microorganisms (GCM) 10K type strain sequencing project: providing services to taxonomists for standard genome sequencing and annotation.</title>
        <authorList>
            <consortium name="The Broad Institute Genomics Platform"/>
            <consortium name="The Broad Institute Genome Sequencing Center for Infectious Disease"/>
            <person name="Wu L."/>
            <person name="Ma J."/>
        </authorList>
    </citation>
    <scope>NUCLEOTIDE SEQUENCE [LARGE SCALE GENOMIC DNA]</scope>
    <source>
        <strain evidence="2">JCM 11813</strain>
    </source>
</reference>
<dbReference type="RefSeq" id="WP_343910622.1">
    <property type="nucleotide sequence ID" value="NZ_BAAAJE010000030.1"/>
</dbReference>
<proteinExistence type="predicted"/>
<dbReference type="Proteomes" id="UP001499979">
    <property type="component" value="Unassembled WGS sequence"/>
</dbReference>
<name>A0ABP4FD01_9ACTN</name>
<organism evidence="1 2">
    <name type="scientific">Nocardioides aquiterrae</name>
    <dbReference type="NCBI Taxonomy" id="203799"/>
    <lineage>
        <taxon>Bacteria</taxon>
        <taxon>Bacillati</taxon>
        <taxon>Actinomycetota</taxon>
        <taxon>Actinomycetes</taxon>
        <taxon>Propionibacteriales</taxon>
        <taxon>Nocardioidaceae</taxon>
        <taxon>Nocardioides</taxon>
    </lineage>
</organism>